<dbReference type="GO" id="GO:0009116">
    <property type="term" value="P:nucleoside metabolic process"/>
    <property type="evidence" value="ECO:0007669"/>
    <property type="project" value="InterPro"/>
</dbReference>
<organism evidence="3 4">
    <name type="scientific">Viridothelium virens</name>
    <name type="common">Speckled blister lichen</name>
    <name type="synonym">Trypethelium virens</name>
    <dbReference type="NCBI Taxonomy" id="1048519"/>
    <lineage>
        <taxon>Eukaryota</taxon>
        <taxon>Fungi</taxon>
        <taxon>Dikarya</taxon>
        <taxon>Ascomycota</taxon>
        <taxon>Pezizomycotina</taxon>
        <taxon>Dothideomycetes</taxon>
        <taxon>Dothideomycetes incertae sedis</taxon>
        <taxon>Trypetheliales</taxon>
        <taxon>Trypetheliaceae</taxon>
        <taxon>Viridothelium</taxon>
    </lineage>
</organism>
<reference evidence="3" key="1">
    <citation type="journal article" date="2020" name="Stud. Mycol.">
        <title>101 Dothideomycetes genomes: a test case for predicting lifestyles and emergence of pathogens.</title>
        <authorList>
            <person name="Haridas S."/>
            <person name="Albert R."/>
            <person name="Binder M."/>
            <person name="Bloem J."/>
            <person name="Labutti K."/>
            <person name="Salamov A."/>
            <person name="Andreopoulos B."/>
            <person name="Baker S."/>
            <person name="Barry K."/>
            <person name="Bills G."/>
            <person name="Bluhm B."/>
            <person name="Cannon C."/>
            <person name="Castanera R."/>
            <person name="Culley D."/>
            <person name="Daum C."/>
            <person name="Ezra D."/>
            <person name="Gonzalez J."/>
            <person name="Henrissat B."/>
            <person name="Kuo A."/>
            <person name="Liang C."/>
            <person name="Lipzen A."/>
            <person name="Lutzoni F."/>
            <person name="Magnuson J."/>
            <person name="Mondo S."/>
            <person name="Nolan M."/>
            <person name="Ohm R."/>
            <person name="Pangilinan J."/>
            <person name="Park H.-J."/>
            <person name="Ramirez L."/>
            <person name="Alfaro M."/>
            <person name="Sun H."/>
            <person name="Tritt A."/>
            <person name="Yoshinaga Y."/>
            <person name="Zwiers L.-H."/>
            <person name="Turgeon B."/>
            <person name="Goodwin S."/>
            <person name="Spatafora J."/>
            <person name="Crous P."/>
            <person name="Grigoriev I."/>
        </authorList>
    </citation>
    <scope>NUCLEOTIDE SEQUENCE</scope>
    <source>
        <strain evidence="3">Tuck. ex Michener</strain>
    </source>
</reference>
<dbReference type="SUPFAM" id="SSF52540">
    <property type="entry name" value="P-loop containing nucleoside triphosphate hydrolases"/>
    <property type="match status" value="1"/>
</dbReference>
<dbReference type="Gene3D" id="3.40.50.1580">
    <property type="entry name" value="Nucleoside phosphorylase domain"/>
    <property type="match status" value="1"/>
</dbReference>
<dbReference type="EMBL" id="ML991777">
    <property type="protein sequence ID" value="KAF2238004.1"/>
    <property type="molecule type" value="Genomic_DNA"/>
</dbReference>
<feature type="domain" description="NACHT" evidence="2">
    <location>
        <begin position="372"/>
        <end position="537"/>
    </location>
</feature>
<keyword evidence="1" id="KW-0677">Repeat</keyword>
<name>A0A6A6HIN5_VIRVR</name>
<gene>
    <name evidence="3" type="ORF">EV356DRAFT_573601</name>
</gene>
<dbReference type="InterPro" id="IPR035994">
    <property type="entry name" value="Nucleoside_phosphorylase_sf"/>
</dbReference>
<dbReference type="InterPro" id="IPR056884">
    <property type="entry name" value="NPHP3-like_N"/>
</dbReference>
<accession>A0A6A6HIN5</accession>
<dbReference type="Proteomes" id="UP000800092">
    <property type="component" value="Unassembled WGS sequence"/>
</dbReference>
<evidence type="ECO:0000313" key="4">
    <source>
        <dbReference type="Proteomes" id="UP000800092"/>
    </source>
</evidence>
<dbReference type="AlphaFoldDB" id="A0A6A6HIN5"/>
<evidence type="ECO:0000256" key="1">
    <source>
        <dbReference type="ARBA" id="ARBA00022737"/>
    </source>
</evidence>
<dbReference type="Pfam" id="PF24883">
    <property type="entry name" value="NPHP3_N"/>
    <property type="match status" value="1"/>
</dbReference>
<dbReference type="SUPFAM" id="SSF53167">
    <property type="entry name" value="Purine and uridine phosphorylases"/>
    <property type="match status" value="1"/>
</dbReference>
<evidence type="ECO:0000259" key="2">
    <source>
        <dbReference type="PROSITE" id="PS50837"/>
    </source>
</evidence>
<dbReference type="PROSITE" id="PS50837">
    <property type="entry name" value="NACHT"/>
    <property type="match status" value="1"/>
</dbReference>
<sequence>MPKRRLNLGEYTVGWICALPIELAAATEMLDEEHKSPPPDQSDPNLYTLGRIGDHNVVLVCLSAGQIGGSSAAAVAARLKSKFKSFQFGLMVGVGGGVPSDKVDIRLGDVVISHPTGEFGGVVQYDLGKVEKTGQLIRTGSLNAPPQVLLQAVSKLRSNHDRRRSTVSHHLARFSHVETGKFDRDQAGLDRLFESSYDHNQGATCDDCSIKRLVKRKPRMANETVIHYGTIASGNRVMKDGTTRDKLSTDLKDVLCYEMEAAGLMNFFPCLVIRGICDYSDSHKNKGWQPFAAATAAACAREILSLIPGTGTLLEADREDGQILQNWSSKNPEVEKMRILEHKDPLIEGSCNWVFDDPSFISWWKNDGDEYRILWIHGDPGKGKTMMMMAIIDELSERIQQTSDRRTISYFFCQSTVPELSSTEGIIRGLTYSLAHSNRQLIKILQTKLKNGIDRENLLVELWDTLSAMIKDPSIDRVYLLVDALDECRHSPLEKNKGEEDLLEIFLNLLTRIDLSPWRKVKWILTSRNEPKISESLRNLCQDTSLEVNSTNVSKAVDRFIDIKCEQLACRKNYSSELLQFVKKYLTDNAGGTFLWVALICKELGRRHGLVTSDIKALLRTFPRDLVPLYDRMLELVRESQNAERVDISLRILRIIKIAYRPLHLDELAKFAELPVDAVNPTQGKQDTQTLVEQCGSFLTIRGETIHFLHQSTRDYFDKGPGSGIFSGRNRESKIHWWIATRALNYMGCSLKRNICNLKKQEIVQSQVNHANVTECIPRHVQYSVPFGFYHLSFHDTPSQVVVNFLQKHFLHWVEAVYVLGKPEIFYSFSFMLDFGFGFGYSREFMELLLSILPVSARLKRLRGLSKVTSARKLLHYRLAIDQFVSNRDLHKTPLQIYDLAFMHPAISGLLEGQVPLDEKPSWLKTTSFLEIPTSKCLRPLSTKPCGEYPISKFVISISSDSKQIALAMGHDIVLGCMERRSHHYFPRKPQDLKKLAQRRSMVSDVAFSPDNKKLAVASGQIELYEIARGQFVTISRHEEGADCHAVSFSLDSRFLASYSTRVQVNSSTGDDPPSKAPSVVRVWDLNVNAISKEFGSSLYSMADSVIAFSPDRTIMALSGKSTRQNVTINTVELCSIATGERIQQLNLSDHGGIERILSFRDRLFVFTGEGPIDITDPGSVIFAPRSTSLPGLYLERNRLICGSEPIFMLPTGIGLLGLRERKPACVQDNILVFGGAYENFNSSRTHRGFVFAEIDPLQDSNSGY</sequence>
<dbReference type="OrthoDB" id="3648058at2759"/>
<dbReference type="Gene3D" id="3.40.50.300">
    <property type="entry name" value="P-loop containing nucleotide triphosphate hydrolases"/>
    <property type="match status" value="1"/>
</dbReference>
<protein>
    <recommendedName>
        <fullName evidence="2">NACHT domain-containing protein</fullName>
    </recommendedName>
</protein>
<keyword evidence="4" id="KW-1185">Reference proteome</keyword>
<dbReference type="PANTHER" id="PTHR46082:SF11">
    <property type="entry name" value="AAA+ ATPASE DOMAIN-CONTAINING PROTEIN-RELATED"/>
    <property type="match status" value="1"/>
</dbReference>
<dbReference type="InterPro" id="IPR053137">
    <property type="entry name" value="NLR-like"/>
</dbReference>
<dbReference type="GO" id="GO:0003824">
    <property type="term" value="F:catalytic activity"/>
    <property type="evidence" value="ECO:0007669"/>
    <property type="project" value="InterPro"/>
</dbReference>
<dbReference type="InterPro" id="IPR007111">
    <property type="entry name" value="NACHT_NTPase"/>
</dbReference>
<evidence type="ECO:0000313" key="3">
    <source>
        <dbReference type="EMBL" id="KAF2238004.1"/>
    </source>
</evidence>
<dbReference type="InterPro" id="IPR015943">
    <property type="entry name" value="WD40/YVTN_repeat-like_dom_sf"/>
</dbReference>
<dbReference type="PANTHER" id="PTHR46082">
    <property type="entry name" value="ATP/GTP-BINDING PROTEIN-RELATED"/>
    <property type="match status" value="1"/>
</dbReference>
<dbReference type="Gene3D" id="2.130.10.10">
    <property type="entry name" value="YVTN repeat-like/Quinoprotein amine dehydrogenase"/>
    <property type="match status" value="1"/>
</dbReference>
<proteinExistence type="predicted"/>
<dbReference type="SUPFAM" id="SSF82171">
    <property type="entry name" value="DPP6 N-terminal domain-like"/>
    <property type="match status" value="1"/>
</dbReference>
<dbReference type="InterPro" id="IPR027417">
    <property type="entry name" value="P-loop_NTPase"/>
</dbReference>